<organism evidence="12 13">
    <name type="scientific">Nannochloropsis salina CCMP1776</name>
    <dbReference type="NCBI Taxonomy" id="1027361"/>
    <lineage>
        <taxon>Eukaryota</taxon>
        <taxon>Sar</taxon>
        <taxon>Stramenopiles</taxon>
        <taxon>Ochrophyta</taxon>
        <taxon>Eustigmatophyceae</taxon>
        <taxon>Eustigmatales</taxon>
        <taxon>Monodopsidaceae</taxon>
        <taxon>Microchloropsis</taxon>
        <taxon>Microchloropsis salina</taxon>
    </lineage>
</organism>
<evidence type="ECO:0000256" key="2">
    <source>
        <dbReference type="ARBA" id="ARBA00007856"/>
    </source>
</evidence>
<evidence type="ECO:0000256" key="1">
    <source>
        <dbReference type="ARBA" id="ARBA00004434"/>
    </source>
</evidence>
<evidence type="ECO:0000256" key="4">
    <source>
        <dbReference type="ARBA" id="ARBA00022660"/>
    </source>
</evidence>
<dbReference type="SUPFAM" id="SSF81514">
    <property type="entry name" value="Subunit X (non-heme 7 kDa protein) of cytochrome bc1 complex (Ubiquinol-cytochrome c reductase)"/>
    <property type="match status" value="1"/>
</dbReference>
<keyword evidence="6" id="KW-0999">Mitochondrion inner membrane</keyword>
<dbReference type="Pfam" id="PF05365">
    <property type="entry name" value="UCR_UQCRX_QCR9"/>
    <property type="match status" value="1"/>
</dbReference>
<sequence>MLFSTAFRRTAVQRLAMAGNGRRGLATASPGGSGAFVHTLYRNVFRSNIAYLTYVFAGAIVVEWVYSKGIDTAWEISNRGKLFHQVDWTKWHFHLDEEEEEEEEEEEDE</sequence>
<keyword evidence="5 11" id="KW-0812">Transmembrane</keyword>
<evidence type="ECO:0000256" key="6">
    <source>
        <dbReference type="ARBA" id="ARBA00022792"/>
    </source>
</evidence>
<dbReference type="AlphaFoldDB" id="A0A4D9D1G6"/>
<dbReference type="GO" id="GO:0006122">
    <property type="term" value="P:mitochondrial electron transport, ubiquinol to cytochrome c"/>
    <property type="evidence" value="ECO:0007669"/>
    <property type="project" value="InterPro"/>
</dbReference>
<dbReference type="PANTHER" id="PTHR12980">
    <property type="entry name" value="UBIQUINOL-CYTOCHROME C REDUCTASE COMPLEX, SUBUNIT X"/>
    <property type="match status" value="1"/>
</dbReference>
<evidence type="ECO:0000256" key="8">
    <source>
        <dbReference type="ARBA" id="ARBA00022989"/>
    </source>
</evidence>
<comment type="similarity">
    <text evidence="2">Belongs to the UQCR10/QCR9 family.</text>
</comment>
<evidence type="ECO:0000256" key="11">
    <source>
        <dbReference type="SAM" id="Phobius"/>
    </source>
</evidence>
<evidence type="ECO:0000256" key="5">
    <source>
        <dbReference type="ARBA" id="ARBA00022692"/>
    </source>
</evidence>
<comment type="subcellular location">
    <subcellularLocation>
        <location evidence="1">Mitochondrion inner membrane</location>
        <topology evidence="1">Single-pass membrane protein</topology>
    </subcellularLocation>
</comment>
<evidence type="ECO:0000256" key="3">
    <source>
        <dbReference type="ARBA" id="ARBA00022448"/>
    </source>
</evidence>
<dbReference type="OrthoDB" id="44067at2759"/>
<evidence type="ECO:0000313" key="12">
    <source>
        <dbReference type="EMBL" id="TFJ85561.1"/>
    </source>
</evidence>
<keyword evidence="13" id="KW-1185">Reference proteome</keyword>
<name>A0A4D9D1G6_9STRA</name>
<dbReference type="GO" id="GO:0005743">
    <property type="term" value="C:mitochondrial inner membrane"/>
    <property type="evidence" value="ECO:0007669"/>
    <property type="project" value="UniProtKB-SubCell"/>
</dbReference>
<feature type="transmembrane region" description="Helical" evidence="11">
    <location>
        <begin position="49"/>
        <end position="66"/>
    </location>
</feature>
<dbReference type="EMBL" id="SDOX01000011">
    <property type="protein sequence ID" value="TFJ85561.1"/>
    <property type="molecule type" value="Genomic_DNA"/>
</dbReference>
<keyword evidence="3" id="KW-0813">Transport</keyword>
<evidence type="ECO:0000256" key="9">
    <source>
        <dbReference type="ARBA" id="ARBA00023128"/>
    </source>
</evidence>
<evidence type="ECO:0008006" key="14">
    <source>
        <dbReference type="Google" id="ProtNLM"/>
    </source>
</evidence>
<evidence type="ECO:0000256" key="7">
    <source>
        <dbReference type="ARBA" id="ARBA00022982"/>
    </source>
</evidence>
<dbReference type="GO" id="GO:0045275">
    <property type="term" value="C:respiratory chain complex III"/>
    <property type="evidence" value="ECO:0007669"/>
    <property type="project" value="InterPro"/>
</dbReference>
<dbReference type="Gene3D" id="1.20.5.260">
    <property type="entry name" value="Cytochrome b-c1 complex subunit 9"/>
    <property type="match status" value="1"/>
</dbReference>
<keyword evidence="8 11" id="KW-1133">Transmembrane helix</keyword>
<dbReference type="InterPro" id="IPR036656">
    <property type="entry name" value="QCR9_sf"/>
</dbReference>
<protein>
    <recommendedName>
        <fullName evidence="14">Cytochrome b-c1 complex subunit 9</fullName>
    </recommendedName>
</protein>
<keyword evidence="9" id="KW-0496">Mitochondrion</keyword>
<dbReference type="Proteomes" id="UP000355283">
    <property type="component" value="Unassembled WGS sequence"/>
</dbReference>
<evidence type="ECO:0000256" key="10">
    <source>
        <dbReference type="ARBA" id="ARBA00023136"/>
    </source>
</evidence>
<dbReference type="PANTHER" id="PTHR12980:SF0">
    <property type="entry name" value="CYTOCHROME B-C1 COMPLEX SUBUNIT 9"/>
    <property type="match status" value="1"/>
</dbReference>
<evidence type="ECO:0000313" key="13">
    <source>
        <dbReference type="Proteomes" id="UP000355283"/>
    </source>
</evidence>
<keyword evidence="7" id="KW-0249">Electron transport</keyword>
<reference evidence="12 13" key="1">
    <citation type="submission" date="2019-01" db="EMBL/GenBank/DDBJ databases">
        <title>Nuclear Genome Assembly of the Microalgal Biofuel strain Nannochloropsis salina CCMP1776.</title>
        <authorList>
            <person name="Hovde B."/>
        </authorList>
    </citation>
    <scope>NUCLEOTIDE SEQUENCE [LARGE SCALE GENOMIC DNA]</scope>
    <source>
        <strain evidence="12 13">CCMP1776</strain>
    </source>
</reference>
<dbReference type="InterPro" id="IPR008027">
    <property type="entry name" value="QCR9"/>
</dbReference>
<comment type="caution">
    <text evidence="12">The sequence shown here is derived from an EMBL/GenBank/DDBJ whole genome shotgun (WGS) entry which is preliminary data.</text>
</comment>
<keyword evidence="4" id="KW-0679">Respiratory chain</keyword>
<keyword evidence="10 11" id="KW-0472">Membrane</keyword>
<proteinExistence type="inferred from homology"/>
<accession>A0A4D9D1G6</accession>
<gene>
    <name evidence="12" type="ORF">NSK_003070</name>
</gene>